<dbReference type="Proteomes" id="UP000095192">
    <property type="component" value="Unassembled WGS sequence"/>
</dbReference>
<feature type="compositionally biased region" description="Low complexity" evidence="1">
    <location>
        <begin position="467"/>
        <end position="481"/>
    </location>
</feature>
<dbReference type="VEuPathDB" id="ToxoDB:cyc_01464"/>
<proteinExistence type="predicted"/>
<reference evidence="2 3" key="1">
    <citation type="journal article" date="2016" name="BMC Genomics">
        <title>Comparative genomics reveals Cyclospora cayetanensis possesses coccidia-like metabolism and invasion components but unique surface antigens.</title>
        <authorList>
            <person name="Liu S."/>
            <person name="Wang L."/>
            <person name="Zheng H."/>
            <person name="Xu Z."/>
            <person name="Roellig D.M."/>
            <person name="Li N."/>
            <person name="Frace M.A."/>
            <person name="Tang K."/>
            <person name="Arrowood M.J."/>
            <person name="Moss D.M."/>
            <person name="Zhang L."/>
            <person name="Feng Y."/>
            <person name="Xiao L."/>
        </authorList>
    </citation>
    <scope>NUCLEOTIDE SEQUENCE [LARGE SCALE GENOMIC DNA]</scope>
    <source>
        <strain evidence="2 3">CHN_HEN01</strain>
    </source>
</reference>
<gene>
    <name evidence="2" type="ORF">cyc_01464</name>
</gene>
<feature type="region of interest" description="Disordered" evidence="1">
    <location>
        <begin position="670"/>
        <end position="725"/>
    </location>
</feature>
<dbReference type="EMBL" id="JROU02002259">
    <property type="protein sequence ID" value="OEH73646.1"/>
    <property type="molecule type" value="Genomic_DNA"/>
</dbReference>
<keyword evidence="3" id="KW-1185">Reference proteome</keyword>
<evidence type="ECO:0000256" key="1">
    <source>
        <dbReference type="SAM" id="MobiDB-lite"/>
    </source>
</evidence>
<accession>A0A1D3CR22</accession>
<organism evidence="2 3">
    <name type="scientific">Cyclospora cayetanensis</name>
    <dbReference type="NCBI Taxonomy" id="88456"/>
    <lineage>
        <taxon>Eukaryota</taxon>
        <taxon>Sar</taxon>
        <taxon>Alveolata</taxon>
        <taxon>Apicomplexa</taxon>
        <taxon>Conoidasida</taxon>
        <taxon>Coccidia</taxon>
        <taxon>Eucoccidiorida</taxon>
        <taxon>Eimeriorina</taxon>
        <taxon>Eimeriidae</taxon>
        <taxon>Cyclospora</taxon>
    </lineage>
</organism>
<feature type="region of interest" description="Disordered" evidence="1">
    <location>
        <begin position="444"/>
        <end position="530"/>
    </location>
</feature>
<sequence length="725" mass="77525">MECSEPLPCPSGSLQQQMQQLLLFSLAREAATVALQRRQLRVQQQQLLLHQLGERLLLQQEEASQQAIALAAQEEKHAALLNKLNAIRRDLQLAYLLRSAASAEEKTALPDSLSSPGSLYSASPAVKAPIEKRSHAARRDRLGNLKDVLQQQQQLLSASVSALSASHLEAELLRREISLFGVLPPDPSARGFAVAATRTGEGDDGSCTAEGVPILAPAEEMSGILPPESDLLALEERLFALEAEVDASLKELPALEQMQQHILHQAVGVTLADREPTAKAPAVDALDGPAKETTLHARSKGESFPLDVEDACYEGRAVRGGSRIRPSMEERASLPPLVNALRERPIACGASRFRRLVDSTPLLLLRTRRMQQRLTRLRQQGHRKMQQLQEHPGRQSLSSGEAGAWKGGCGVDFCLCEEEPADRVGLCTPKASARGGELHWYAKEQLPTSYGSERGAETPGKNDDKSPLPASSKAAAPSGLLRTPPPPVKGVSPLDASHMRQRGRRGSLPTASSWGSTEGRPQEQQQQEHKCLVSASGALFGTDPVRGDVAGEQVADVCLSVLCPSFSPPKELKAAVPLPQEAGCCLPAGGKRAVKDTETEGVDHAGAMASSLCAPTQFEGCASSEDCFSAALTRLAKDGSVQQGAFEDAERNASWALRGCPFAAEGLRPSAEKHGVARQTPETTQGQHQGVKHQVFPLGRSFGVDEDATGSSDSSSDRSPLLLSP</sequence>
<comment type="caution">
    <text evidence="2">The sequence shown here is derived from an EMBL/GenBank/DDBJ whole genome shotgun (WGS) entry which is preliminary data.</text>
</comment>
<feature type="region of interest" description="Disordered" evidence="1">
    <location>
        <begin position="378"/>
        <end position="401"/>
    </location>
</feature>
<dbReference type="AlphaFoldDB" id="A0A1D3CR22"/>
<feature type="compositionally biased region" description="Low complexity" evidence="1">
    <location>
        <begin position="711"/>
        <end position="725"/>
    </location>
</feature>
<feature type="compositionally biased region" description="Basic and acidic residues" evidence="1">
    <location>
        <begin position="454"/>
        <end position="466"/>
    </location>
</feature>
<name>A0A1D3CR22_9EIME</name>
<protein>
    <submittedName>
        <fullName evidence="2">Uncharacterized protein</fullName>
    </submittedName>
</protein>
<evidence type="ECO:0000313" key="3">
    <source>
        <dbReference type="Proteomes" id="UP000095192"/>
    </source>
</evidence>
<evidence type="ECO:0000313" key="2">
    <source>
        <dbReference type="EMBL" id="OEH73646.1"/>
    </source>
</evidence>
<dbReference type="InParanoid" id="A0A1D3CR22"/>